<comment type="caution">
    <text evidence="5">The sequence shown here is derived from an EMBL/GenBank/DDBJ whole genome shotgun (WGS) entry which is preliminary data.</text>
</comment>
<proteinExistence type="inferred from homology"/>
<evidence type="ECO:0000313" key="5">
    <source>
        <dbReference type="EMBL" id="PSC67271.1"/>
    </source>
</evidence>
<feature type="domain" description="Exostosin GT47" evidence="4">
    <location>
        <begin position="35"/>
        <end position="79"/>
    </location>
</feature>
<accession>A0A2P6UZK8</accession>
<dbReference type="InterPro" id="IPR004263">
    <property type="entry name" value="Exostosin"/>
</dbReference>
<evidence type="ECO:0000313" key="6">
    <source>
        <dbReference type="Proteomes" id="UP000239649"/>
    </source>
</evidence>
<keyword evidence="6" id="KW-1185">Reference proteome</keyword>
<dbReference type="PANTHER" id="PTHR11062">
    <property type="entry name" value="EXOSTOSIN HEPARAN SULFATE GLYCOSYLTRANSFERASE -RELATED"/>
    <property type="match status" value="1"/>
</dbReference>
<reference evidence="5 6" key="1">
    <citation type="journal article" date="2018" name="Plant J.">
        <title>Genome sequences of Chlorella sorokiniana UTEX 1602 and Micractinium conductrix SAG 241.80: implications to maltose excretion by a green alga.</title>
        <authorList>
            <person name="Arriola M.B."/>
            <person name="Velmurugan N."/>
            <person name="Zhang Y."/>
            <person name="Plunkett M.H."/>
            <person name="Hondzo H."/>
            <person name="Barney B.M."/>
        </authorList>
    </citation>
    <scope>NUCLEOTIDE SEQUENCE [LARGE SCALE GENOMIC DNA]</scope>
    <source>
        <strain evidence="5 6">SAG 241.80</strain>
    </source>
</reference>
<organism evidence="5 6">
    <name type="scientific">Micractinium conductrix</name>
    <dbReference type="NCBI Taxonomy" id="554055"/>
    <lineage>
        <taxon>Eukaryota</taxon>
        <taxon>Viridiplantae</taxon>
        <taxon>Chlorophyta</taxon>
        <taxon>core chlorophytes</taxon>
        <taxon>Trebouxiophyceae</taxon>
        <taxon>Chlorellales</taxon>
        <taxon>Chlorellaceae</taxon>
        <taxon>Chlorella clade</taxon>
        <taxon>Micractinium</taxon>
    </lineage>
</organism>
<comment type="similarity">
    <text evidence="2">Belongs to the glycosyltransferase 47 family.</text>
</comment>
<comment type="subcellular location">
    <subcellularLocation>
        <location evidence="1">Golgi apparatus membrane</location>
        <topology evidence="1">Single-pass type II membrane protein</topology>
    </subcellularLocation>
</comment>
<name>A0A2P6UZK8_9CHLO</name>
<dbReference type="STRING" id="554055.A0A2P6UZK8"/>
<dbReference type="Proteomes" id="UP000239649">
    <property type="component" value="Unassembled WGS sequence"/>
</dbReference>
<sequence>MIHSSVPKKAGWKARMKTSCVHPSSAWQYTVKAGSMLSGCVPVIIQEHVFQPYEDVLPYEQFSIRLNNADLPQIREILEGVTDEQYRWLLQGVVQFAPAFTWEPSVGGRAFNYTIASLRRKYLNFKAEYYPTH</sequence>
<evidence type="ECO:0000256" key="1">
    <source>
        <dbReference type="ARBA" id="ARBA00004323"/>
    </source>
</evidence>
<dbReference type="PANTHER" id="PTHR11062:SF376">
    <property type="entry name" value="EXOSTOSIN FAMILY PROTEIN"/>
    <property type="match status" value="1"/>
</dbReference>
<evidence type="ECO:0000256" key="3">
    <source>
        <dbReference type="ARBA" id="ARBA00023034"/>
    </source>
</evidence>
<dbReference type="GO" id="GO:0016757">
    <property type="term" value="F:glycosyltransferase activity"/>
    <property type="evidence" value="ECO:0007669"/>
    <property type="project" value="InterPro"/>
</dbReference>
<protein>
    <submittedName>
        <fullName evidence="5">Exostosin-like glycosyltransferase</fullName>
    </submittedName>
</protein>
<dbReference type="Pfam" id="PF03016">
    <property type="entry name" value="Exostosin_GT47"/>
    <property type="match status" value="1"/>
</dbReference>
<dbReference type="InterPro" id="IPR040911">
    <property type="entry name" value="Exostosin_GT47"/>
</dbReference>
<evidence type="ECO:0000259" key="4">
    <source>
        <dbReference type="Pfam" id="PF03016"/>
    </source>
</evidence>
<dbReference type="AlphaFoldDB" id="A0A2P6UZK8"/>
<gene>
    <name evidence="5" type="ORF">C2E20_9043</name>
</gene>
<dbReference type="EMBL" id="LHPF02000069">
    <property type="protein sequence ID" value="PSC67271.1"/>
    <property type="molecule type" value="Genomic_DNA"/>
</dbReference>
<keyword evidence="3" id="KW-0333">Golgi apparatus</keyword>
<dbReference type="OrthoDB" id="1924787at2759"/>
<dbReference type="GO" id="GO:0000139">
    <property type="term" value="C:Golgi membrane"/>
    <property type="evidence" value="ECO:0007669"/>
    <property type="project" value="UniProtKB-SubCell"/>
</dbReference>
<evidence type="ECO:0000256" key="2">
    <source>
        <dbReference type="ARBA" id="ARBA00010271"/>
    </source>
</evidence>